<proteinExistence type="predicted"/>
<name>A0A226DUF6_FOLCA</name>
<keyword evidence="2" id="KW-1185">Reference proteome</keyword>
<gene>
    <name evidence="1" type="ORF">Fcan01_16157</name>
</gene>
<sequence>MPDAKETEDDHVEDTLAEHQVLYNHQLLERVFSFLTLSSLKMCCLVCPFWAYEAGRMFPEVKIDLQTSHGFQKTEELFPFLRTHRFSCTFFISPLPSPWYQQARSDVSSGLESFVAVRPNVAHEKN</sequence>
<dbReference type="SUPFAM" id="SSF81383">
    <property type="entry name" value="F-box domain"/>
    <property type="match status" value="1"/>
</dbReference>
<evidence type="ECO:0000313" key="2">
    <source>
        <dbReference type="Proteomes" id="UP000198287"/>
    </source>
</evidence>
<dbReference type="AlphaFoldDB" id="A0A226DUF6"/>
<accession>A0A226DUF6</accession>
<comment type="caution">
    <text evidence="1">The sequence shown here is derived from an EMBL/GenBank/DDBJ whole genome shotgun (WGS) entry which is preliminary data.</text>
</comment>
<protein>
    <submittedName>
        <fullName evidence="1">Uncharacterized protein</fullName>
    </submittedName>
</protein>
<reference evidence="1 2" key="1">
    <citation type="submission" date="2015-12" db="EMBL/GenBank/DDBJ databases">
        <title>The genome of Folsomia candida.</title>
        <authorList>
            <person name="Faddeeva A."/>
            <person name="Derks M.F."/>
            <person name="Anvar Y."/>
            <person name="Smit S."/>
            <person name="Van Straalen N."/>
            <person name="Roelofs D."/>
        </authorList>
    </citation>
    <scope>NUCLEOTIDE SEQUENCE [LARGE SCALE GENOMIC DNA]</scope>
    <source>
        <strain evidence="1 2">VU population</strain>
        <tissue evidence="1">Whole body</tissue>
    </source>
</reference>
<evidence type="ECO:0000313" key="1">
    <source>
        <dbReference type="EMBL" id="OXA48849.1"/>
    </source>
</evidence>
<dbReference type="InterPro" id="IPR036047">
    <property type="entry name" value="F-box-like_dom_sf"/>
</dbReference>
<dbReference type="Proteomes" id="UP000198287">
    <property type="component" value="Unassembled WGS sequence"/>
</dbReference>
<dbReference type="EMBL" id="LNIX01000011">
    <property type="protein sequence ID" value="OXA48849.1"/>
    <property type="molecule type" value="Genomic_DNA"/>
</dbReference>
<organism evidence="1 2">
    <name type="scientific">Folsomia candida</name>
    <name type="common">Springtail</name>
    <dbReference type="NCBI Taxonomy" id="158441"/>
    <lineage>
        <taxon>Eukaryota</taxon>
        <taxon>Metazoa</taxon>
        <taxon>Ecdysozoa</taxon>
        <taxon>Arthropoda</taxon>
        <taxon>Hexapoda</taxon>
        <taxon>Collembola</taxon>
        <taxon>Entomobryomorpha</taxon>
        <taxon>Isotomoidea</taxon>
        <taxon>Isotomidae</taxon>
        <taxon>Proisotominae</taxon>
        <taxon>Folsomia</taxon>
    </lineage>
</organism>